<dbReference type="AlphaFoldDB" id="A0A1E3L3I0"/>
<feature type="domain" description="CN hydrolase" evidence="2">
    <location>
        <begin position="7"/>
        <end position="245"/>
    </location>
</feature>
<evidence type="ECO:0000313" key="3">
    <source>
        <dbReference type="EMBL" id="ODP28141.1"/>
    </source>
</evidence>
<reference evidence="3 4" key="1">
    <citation type="submission" date="2016-08" db="EMBL/GenBank/DDBJ databases">
        <title>Genome sequencing of Paenibacillus sp. TI45-13ar, isolated from Korean traditional nuruk.</title>
        <authorList>
            <person name="Kim S.-J."/>
        </authorList>
    </citation>
    <scope>NUCLEOTIDE SEQUENCE [LARGE SCALE GENOMIC DNA]</scope>
    <source>
        <strain evidence="3 4">TI45-13ar</strain>
    </source>
</reference>
<keyword evidence="3" id="KW-0378">Hydrolase</keyword>
<organism evidence="3 4">
    <name type="scientific">Paenibacillus nuruki</name>
    <dbReference type="NCBI Taxonomy" id="1886670"/>
    <lineage>
        <taxon>Bacteria</taxon>
        <taxon>Bacillati</taxon>
        <taxon>Bacillota</taxon>
        <taxon>Bacilli</taxon>
        <taxon>Bacillales</taxon>
        <taxon>Paenibacillaceae</taxon>
        <taxon>Paenibacillus</taxon>
    </lineage>
</organism>
<dbReference type="PROSITE" id="PS50263">
    <property type="entry name" value="CN_HYDROLASE"/>
    <property type="match status" value="1"/>
</dbReference>
<dbReference type="Gene3D" id="3.60.110.10">
    <property type="entry name" value="Carbon-nitrogen hydrolase"/>
    <property type="match status" value="1"/>
</dbReference>
<dbReference type="SUPFAM" id="SSF56317">
    <property type="entry name" value="Carbon-nitrogen hydrolase"/>
    <property type="match status" value="1"/>
</dbReference>
<dbReference type="Pfam" id="PF00795">
    <property type="entry name" value="CN_hydrolase"/>
    <property type="match status" value="1"/>
</dbReference>
<dbReference type="CDD" id="cd07583">
    <property type="entry name" value="nitrilase_5"/>
    <property type="match status" value="1"/>
</dbReference>
<evidence type="ECO:0000259" key="2">
    <source>
        <dbReference type="PROSITE" id="PS50263"/>
    </source>
</evidence>
<dbReference type="PANTHER" id="PTHR23088:SF27">
    <property type="entry name" value="DEAMINATED GLUTATHIONE AMIDASE"/>
    <property type="match status" value="1"/>
</dbReference>
<comment type="caution">
    <text evidence="3">The sequence shown here is derived from an EMBL/GenBank/DDBJ whole genome shotgun (WGS) entry which is preliminary data.</text>
</comment>
<keyword evidence="4" id="KW-1185">Reference proteome</keyword>
<dbReference type="EMBL" id="MDER01000043">
    <property type="protein sequence ID" value="ODP28141.1"/>
    <property type="molecule type" value="Genomic_DNA"/>
</dbReference>
<protein>
    <submittedName>
        <fullName evidence="3">Hydrolase MtnU</fullName>
    </submittedName>
</protein>
<dbReference type="STRING" id="1886670.PTI45_02559"/>
<proteinExistence type="inferred from homology"/>
<evidence type="ECO:0000256" key="1">
    <source>
        <dbReference type="ARBA" id="ARBA00010613"/>
    </source>
</evidence>
<dbReference type="PANTHER" id="PTHR23088">
    <property type="entry name" value="NITRILASE-RELATED"/>
    <property type="match status" value="1"/>
</dbReference>
<dbReference type="InterPro" id="IPR003010">
    <property type="entry name" value="C-N_Hydrolase"/>
</dbReference>
<comment type="similarity">
    <text evidence="1">Belongs to the carbon-nitrogen hydrolase superfamily. NIT1/NIT2 family.</text>
</comment>
<dbReference type="GO" id="GO:0016787">
    <property type="term" value="F:hydrolase activity"/>
    <property type="evidence" value="ECO:0007669"/>
    <property type="project" value="UniProtKB-KW"/>
</dbReference>
<accession>A0A1E3L3I0</accession>
<evidence type="ECO:0000313" key="4">
    <source>
        <dbReference type="Proteomes" id="UP000094578"/>
    </source>
</evidence>
<dbReference type="Proteomes" id="UP000094578">
    <property type="component" value="Unassembled WGS sequence"/>
</dbReference>
<dbReference type="InterPro" id="IPR036526">
    <property type="entry name" value="C-N_Hydrolase_sf"/>
</dbReference>
<gene>
    <name evidence="3" type="ORF">PTI45_02559</name>
</gene>
<dbReference type="PATRIC" id="fig|1886670.3.peg.2603"/>
<dbReference type="RefSeq" id="WP_069327965.1">
    <property type="nucleotide sequence ID" value="NZ_MDER01000043.1"/>
</dbReference>
<sequence length="271" mass="30958">MNKTRQLHIALIQMDIELANPTVNQQRAEQWITQAMSAAPRPDVIVLPEMWNTGYALDRLEGLAERENGKLTAWMSQIAKQHQIVLVGGSISEQRESGFYNTLYVYGADGERTAKYDKIHLFKLMNEEKFMQPGEEKALFPLHDVTAAASICYDLRFPELARSLALAGAQIWFVPAEWPHPRMHHWRTLLTARAIENQMYVVACNRVGRDEKSEFFGHSMIIDPWGEVLAEGDEVEGIISATIDLDLADEVRGRIPVFADRRPELYIHEQK</sequence>
<name>A0A1E3L3I0_9BACL</name>